<evidence type="ECO:0000313" key="1">
    <source>
        <dbReference type="EMBL" id="KOY19443.1"/>
    </source>
</evidence>
<protein>
    <recommendedName>
        <fullName evidence="3">Lipoprotein</fullName>
    </recommendedName>
</protein>
<sequence>MKPIILILISTAITLLIGCASTEIKSQNYKSYRVGSTVTASIGSPFLINQTGTVKTVKKWVGLLYSEDGWSVTDEYSQDFVRKELIYSGVANNTIDVTYREYRNQLAAQAFYQSVRYDLNESKVIAFQNFTFKVIEASNSRITLQILSD</sequence>
<evidence type="ECO:0008006" key="3">
    <source>
        <dbReference type="Google" id="ProtNLM"/>
    </source>
</evidence>
<dbReference type="PROSITE" id="PS51257">
    <property type="entry name" value="PROKAR_LIPOPROTEIN"/>
    <property type="match status" value="1"/>
</dbReference>
<dbReference type="RefSeq" id="WP_212569212.1">
    <property type="nucleotide sequence ID" value="NZ_JAMQAC010000004.1"/>
</dbReference>
<reference evidence="1 2" key="1">
    <citation type="submission" date="2015-07" db="EMBL/GenBank/DDBJ databases">
        <title>Foodborne Vibrio parahaemolyticus Isolates.</title>
        <authorList>
            <person name="Ronholm J."/>
            <person name="Petronella N."/>
            <person name="Kenwell R."/>
            <person name="Banerjee S."/>
        </authorList>
    </citation>
    <scope>NUCLEOTIDE SEQUENCE [LARGE SCALE GENOMIC DNA]</scope>
    <source>
        <strain evidence="1 2">HS-06-05</strain>
    </source>
</reference>
<comment type="caution">
    <text evidence="1">The sequence shown here is derived from an EMBL/GenBank/DDBJ whole genome shotgun (WGS) entry which is preliminary data.</text>
</comment>
<proteinExistence type="predicted"/>
<dbReference type="AlphaFoldDB" id="A0AAW3IMA9"/>
<evidence type="ECO:0000313" key="2">
    <source>
        <dbReference type="Proteomes" id="UP000037697"/>
    </source>
</evidence>
<organism evidence="1 2">
    <name type="scientific">Vibrio parahaemolyticus</name>
    <dbReference type="NCBI Taxonomy" id="670"/>
    <lineage>
        <taxon>Bacteria</taxon>
        <taxon>Pseudomonadati</taxon>
        <taxon>Pseudomonadota</taxon>
        <taxon>Gammaproteobacteria</taxon>
        <taxon>Vibrionales</taxon>
        <taxon>Vibrionaceae</taxon>
        <taxon>Vibrio</taxon>
    </lineage>
</organism>
<name>A0AAW3IMA9_VIBPH</name>
<dbReference type="EMBL" id="LIRS01000149">
    <property type="protein sequence ID" value="KOY19443.1"/>
    <property type="molecule type" value="Genomic_DNA"/>
</dbReference>
<accession>A0AAW3IMA9</accession>
<dbReference type="Proteomes" id="UP000037697">
    <property type="component" value="Unassembled WGS sequence"/>
</dbReference>
<gene>
    <name evidence="1" type="ORF">ACX05_23425</name>
</gene>